<dbReference type="SUPFAM" id="SSF52540">
    <property type="entry name" value="P-loop containing nucleoside triphosphate hydrolases"/>
    <property type="match status" value="2"/>
</dbReference>
<feature type="domain" description="Helicase C-terminal" evidence="3">
    <location>
        <begin position="325"/>
        <end position="472"/>
    </location>
</feature>
<name>A0A481Z1U1_9VIRU</name>
<dbReference type="GO" id="GO:0003677">
    <property type="term" value="F:DNA binding"/>
    <property type="evidence" value="ECO:0007669"/>
    <property type="project" value="InterPro"/>
</dbReference>
<dbReference type="Pfam" id="PF04851">
    <property type="entry name" value="ResIII"/>
    <property type="match status" value="1"/>
</dbReference>
<keyword evidence="1" id="KW-0378">Hydrolase</keyword>
<keyword evidence="4" id="KW-0547">Nucleotide-binding</keyword>
<reference evidence="4" key="1">
    <citation type="journal article" date="2019" name="MBio">
        <title>Virus Genomes from Deep Sea Sediments Expand the Ocean Megavirome and Support Independent Origins of Viral Gigantism.</title>
        <authorList>
            <person name="Backstrom D."/>
            <person name="Yutin N."/>
            <person name="Jorgensen S.L."/>
            <person name="Dharamshi J."/>
            <person name="Homa F."/>
            <person name="Zaremba-Niedwiedzka K."/>
            <person name="Spang A."/>
            <person name="Wolf Y.I."/>
            <person name="Koonin E.V."/>
            <person name="Ettema T.J."/>
        </authorList>
    </citation>
    <scope>NUCLEOTIDE SEQUENCE</scope>
</reference>
<dbReference type="GO" id="GO:0031297">
    <property type="term" value="P:replication fork processing"/>
    <property type="evidence" value="ECO:0007669"/>
    <property type="project" value="TreeGrafter"/>
</dbReference>
<dbReference type="InterPro" id="IPR014001">
    <property type="entry name" value="Helicase_ATP-bd"/>
</dbReference>
<organism evidence="4">
    <name type="scientific">Mimivirus LCMiAC02</name>
    <dbReference type="NCBI Taxonomy" id="2506609"/>
    <lineage>
        <taxon>Viruses</taxon>
        <taxon>Varidnaviria</taxon>
        <taxon>Bamfordvirae</taxon>
        <taxon>Nucleocytoviricota</taxon>
        <taxon>Megaviricetes</taxon>
        <taxon>Imitervirales</taxon>
        <taxon>Mimiviridae</taxon>
        <taxon>Klosneuvirinae</taxon>
    </lineage>
</organism>
<dbReference type="Gene3D" id="3.40.50.300">
    <property type="entry name" value="P-loop containing nucleotide triphosphate hydrolases"/>
    <property type="match status" value="2"/>
</dbReference>
<proteinExistence type="predicted"/>
<dbReference type="InterPro" id="IPR006935">
    <property type="entry name" value="Helicase/UvrB_N"/>
</dbReference>
<keyword evidence="4" id="KW-0067">ATP-binding</keyword>
<sequence length="476" mass="54977">MNLDKLNKNLDNFMEYGDYNFINIKLNKEIKDKLLKYQHLHVMNIISALKSNNVVLDGSDTGVGKTYTSIAACKHLRLKPFIICPKIVINIWHNVCKYFNVTPLAIVNYETIKRGKEYDSDDNRHKSDYVNISYYQNKKNKKKNKKKNIRCEWRLPRYSIIILDEVHKCKNKNSQNGQLLMSTKYARSKVLMLSATISDTPKSFHIFGYMLNLYKQMKHAKNWINGKIREDMNSIGKKKYSSINESIYPDKGSRIRIADIKNKFPSNQISADCYNISEKDISIVNEEFEKITHDMTTIKSKNNSGLILGKIIKSRQKIEIIKLDIIVDLINKYLENKYNVVVFVNFNKSIDILTKKFKTTCTIRGGQTTDERERNINNFQTNKSNLIICNIKSGGVGISLHDLHGRPRVSLISPSFSSMNLIQALGRISRAGSKSSSQQRIIYCANTVEEVICNRIKEKLQFQSKLNDNDMINIEK</sequence>
<dbReference type="InterPro" id="IPR049730">
    <property type="entry name" value="SNF2/RAD54-like_C"/>
</dbReference>
<dbReference type="SMART" id="SM00490">
    <property type="entry name" value="HELICc"/>
    <property type="match status" value="1"/>
</dbReference>
<dbReference type="InterPro" id="IPR027417">
    <property type="entry name" value="P-loop_NTPase"/>
</dbReference>
<feature type="domain" description="Helicase ATP-binding" evidence="2">
    <location>
        <begin position="46"/>
        <end position="215"/>
    </location>
</feature>
<evidence type="ECO:0000256" key="1">
    <source>
        <dbReference type="ARBA" id="ARBA00022801"/>
    </source>
</evidence>
<dbReference type="Pfam" id="PF00271">
    <property type="entry name" value="Helicase_C"/>
    <property type="match status" value="1"/>
</dbReference>
<dbReference type="PROSITE" id="PS51192">
    <property type="entry name" value="HELICASE_ATP_BIND_1"/>
    <property type="match status" value="1"/>
</dbReference>
<dbReference type="GO" id="GO:0004386">
    <property type="term" value="F:helicase activity"/>
    <property type="evidence" value="ECO:0007669"/>
    <property type="project" value="UniProtKB-KW"/>
</dbReference>
<dbReference type="PANTHER" id="PTHR45766">
    <property type="entry name" value="DNA ANNEALING HELICASE AND ENDONUCLEASE ZRANB3 FAMILY MEMBER"/>
    <property type="match status" value="1"/>
</dbReference>
<dbReference type="InterPro" id="IPR001650">
    <property type="entry name" value="Helicase_C-like"/>
</dbReference>
<dbReference type="SMART" id="SM00487">
    <property type="entry name" value="DEXDc"/>
    <property type="match status" value="1"/>
</dbReference>
<keyword evidence="4" id="KW-0347">Helicase</keyword>
<evidence type="ECO:0000313" key="4">
    <source>
        <dbReference type="EMBL" id="QBK89067.1"/>
    </source>
</evidence>
<dbReference type="EMBL" id="MK500407">
    <property type="protein sequence ID" value="QBK89067.1"/>
    <property type="molecule type" value="Genomic_DNA"/>
</dbReference>
<evidence type="ECO:0000259" key="3">
    <source>
        <dbReference type="PROSITE" id="PS51194"/>
    </source>
</evidence>
<dbReference type="GO" id="GO:0006281">
    <property type="term" value="P:DNA repair"/>
    <property type="evidence" value="ECO:0007669"/>
    <property type="project" value="TreeGrafter"/>
</dbReference>
<dbReference type="CDD" id="cd18793">
    <property type="entry name" value="SF2_C_SNF"/>
    <property type="match status" value="1"/>
</dbReference>
<protein>
    <submittedName>
        <fullName evidence="4">DEAD/SNF2-like helicase</fullName>
    </submittedName>
</protein>
<dbReference type="GO" id="GO:0016787">
    <property type="term" value="F:hydrolase activity"/>
    <property type="evidence" value="ECO:0007669"/>
    <property type="project" value="UniProtKB-KW"/>
</dbReference>
<evidence type="ECO:0000259" key="2">
    <source>
        <dbReference type="PROSITE" id="PS51192"/>
    </source>
</evidence>
<gene>
    <name evidence="4" type="ORF">LCMiAC02_01600</name>
</gene>
<dbReference type="PROSITE" id="PS51194">
    <property type="entry name" value="HELICASE_CTER"/>
    <property type="match status" value="1"/>
</dbReference>
<accession>A0A481Z1U1</accession>
<dbReference type="GO" id="GO:0005524">
    <property type="term" value="F:ATP binding"/>
    <property type="evidence" value="ECO:0007669"/>
    <property type="project" value="InterPro"/>
</dbReference>
<dbReference type="PANTHER" id="PTHR45766:SF6">
    <property type="entry name" value="SWI_SNF-RELATED MATRIX-ASSOCIATED ACTIN-DEPENDENT REGULATOR OF CHROMATIN SUBFAMILY A-LIKE PROTEIN 1"/>
    <property type="match status" value="1"/>
</dbReference>